<sequence length="206" mass="23225">MASHSFLFSFFLVLVIANSCLPGEGRSPLCHNQERLTLVQFAYSFIVDCSQSRKPPFRLLDKMTWTIQPAFDSIPTHPKVVSWASLDDESVSDCCGWDGVECEKDTSHVVGLDLSRSCLFGKFPTNSSVFRLVHLQKLSLANNRFDFSPIPDGFSYLSRLTYLNPSYTLSFLDLSYNVDPFDDEKPLLQLSSNSYSLESLVHNMTA</sequence>
<dbReference type="PANTHER" id="PTHR48061:SF12">
    <property type="entry name" value="DISEASE RESISTANCE LIKE PROTEIN"/>
    <property type="match status" value="1"/>
</dbReference>
<dbReference type="OrthoDB" id="1394818at2759"/>
<evidence type="ECO:0000313" key="8">
    <source>
        <dbReference type="EMBL" id="KAJ8451211.1"/>
    </source>
</evidence>
<name>A0A9Q1KUM3_9CARY</name>
<dbReference type="SUPFAM" id="SSF52058">
    <property type="entry name" value="L domain-like"/>
    <property type="match status" value="1"/>
</dbReference>
<dbReference type="AlphaFoldDB" id="A0A9Q1KUM3"/>
<accession>A0A9Q1KUM3</accession>
<evidence type="ECO:0000256" key="4">
    <source>
        <dbReference type="ARBA" id="ARBA00022989"/>
    </source>
</evidence>
<comment type="caution">
    <text evidence="8">The sequence shown here is derived from an EMBL/GenBank/DDBJ whole genome shotgun (WGS) entry which is preliminary data.</text>
</comment>
<keyword evidence="2" id="KW-0812">Transmembrane</keyword>
<keyword evidence="6" id="KW-0325">Glycoprotein</keyword>
<proteinExistence type="predicted"/>
<dbReference type="GO" id="GO:0016020">
    <property type="term" value="C:membrane"/>
    <property type="evidence" value="ECO:0007669"/>
    <property type="project" value="UniProtKB-SubCell"/>
</dbReference>
<dbReference type="EMBL" id="JAKOGI010000010">
    <property type="protein sequence ID" value="KAJ8451211.1"/>
    <property type="molecule type" value="Genomic_DNA"/>
</dbReference>
<evidence type="ECO:0000256" key="2">
    <source>
        <dbReference type="ARBA" id="ARBA00022692"/>
    </source>
</evidence>
<keyword evidence="4" id="KW-1133">Transmembrane helix</keyword>
<keyword evidence="9" id="KW-1185">Reference proteome</keyword>
<evidence type="ECO:0008006" key="10">
    <source>
        <dbReference type="Google" id="ProtNLM"/>
    </source>
</evidence>
<feature type="signal peptide" evidence="7">
    <location>
        <begin position="1"/>
        <end position="17"/>
    </location>
</feature>
<comment type="subcellular location">
    <subcellularLocation>
        <location evidence="1">Membrane</location>
        <topology evidence="1">Single-pass type I membrane protein</topology>
    </subcellularLocation>
</comment>
<reference evidence="8" key="1">
    <citation type="submission" date="2022-04" db="EMBL/GenBank/DDBJ databases">
        <title>Carnegiea gigantea Genome sequencing and assembly v2.</title>
        <authorList>
            <person name="Copetti D."/>
            <person name="Sanderson M.J."/>
            <person name="Burquez A."/>
            <person name="Wojciechowski M.F."/>
        </authorList>
    </citation>
    <scope>NUCLEOTIDE SEQUENCE</scope>
    <source>
        <strain evidence="8">SGP5-SGP5p</strain>
        <tissue evidence="8">Aerial part</tissue>
    </source>
</reference>
<evidence type="ECO:0000256" key="7">
    <source>
        <dbReference type="SAM" id="SignalP"/>
    </source>
</evidence>
<evidence type="ECO:0000313" key="9">
    <source>
        <dbReference type="Proteomes" id="UP001153076"/>
    </source>
</evidence>
<organism evidence="8 9">
    <name type="scientific">Carnegiea gigantea</name>
    <dbReference type="NCBI Taxonomy" id="171969"/>
    <lineage>
        <taxon>Eukaryota</taxon>
        <taxon>Viridiplantae</taxon>
        <taxon>Streptophyta</taxon>
        <taxon>Embryophyta</taxon>
        <taxon>Tracheophyta</taxon>
        <taxon>Spermatophyta</taxon>
        <taxon>Magnoliopsida</taxon>
        <taxon>eudicotyledons</taxon>
        <taxon>Gunneridae</taxon>
        <taxon>Pentapetalae</taxon>
        <taxon>Caryophyllales</taxon>
        <taxon>Cactineae</taxon>
        <taxon>Cactaceae</taxon>
        <taxon>Cactoideae</taxon>
        <taxon>Echinocereeae</taxon>
        <taxon>Carnegiea</taxon>
    </lineage>
</organism>
<keyword evidence="5" id="KW-0472">Membrane</keyword>
<dbReference type="Proteomes" id="UP001153076">
    <property type="component" value="Unassembled WGS sequence"/>
</dbReference>
<evidence type="ECO:0000256" key="3">
    <source>
        <dbReference type="ARBA" id="ARBA00022729"/>
    </source>
</evidence>
<feature type="chain" id="PRO_5040212799" description="Leucine-rich repeat-containing N-terminal plant-type domain-containing protein" evidence="7">
    <location>
        <begin position="18"/>
        <end position="206"/>
    </location>
</feature>
<evidence type="ECO:0000256" key="6">
    <source>
        <dbReference type="ARBA" id="ARBA00023180"/>
    </source>
</evidence>
<evidence type="ECO:0000256" key="1">
    <source>
        <dbReference type="ARBA" id="ARBA00004479"/>
    </source>
</evidence>
<keyword evidence="3 7" id="KW-0732">Signal</keyword>
<dbReference type="Gene3D" id="3.80.10.10">
    <property type="entry name" value="Ribonuclease Inhibitor"/>
    <property type="match status" value="1"/>
</dbReference>
<protein>
    <recommendedName>
        <fullName evidence="10">Leucine-rich repeat-containing N-terminal plant-type domain-containing protein</fullName>
    </recommendedName>
</protein>
<dbReference type="InterPro" id="IPR032675">
    <property type="entry name" value="LRR_dom_sf"/>
</dbReference>
<dbReference type="PANTHER" id="PTHR48061">
    <property type="entry name" value="LEUCINE-RICH REPEAT RECEPTOR PROTEIN KINASE EMS1-LIKE-RELATED"/>
    <property type="match status" value="1"/>
</dbReference>
<dbReference type="InterPro" id="IPR046956">
    <property type="entry name" value="RLP23-like"/>
</dbReference>
<evidence type="ECO:0000256" key="5">
    <source>
        <dbReference type="ARBA" id="ARBA00023136"/>
    </source>
</evidence>
<gene>
    <name evidence="8" type="ORF">Cgig2_013983</name>
</gene>